<dbReference type="RefSeq" id="WP_354433847.1">
    <property type="nucleotide sequence ID" value="NZ_JBEPLY010000004.1"/>
</dbReference>
<sequence>MKPAIAVRDLTKRFGQVQALRNGQLTVGQGEIHALLGANGCGKSTLSKIVAGAYAPTSGSVSLDGEPISFSGPHEAEEAGIALFYQELSLIPKMSVESNIFLGREPRTKTGFVDRNKMRADTLELLKMFHAAVGDDIKPDARVADLTAGQRQIVEILKVYAKSPRIVIMDEATAALDGRQVEVFFEILRAKRDEGVSTIFISHRLDEVFEICDRVTVMRNGETVAETAVADTTQDEVVRMMVGDVRRAERRTEQKAVSAEPVFKVENLSGGRLKNVSLSVAPGEIVGLGGLQGQGQSTLLRTLFGAAPATAGTTHLEGKPVRVRKPSDAVKHRIAYVSGDRGADAALPGRSIFENLAAAVLISERRQLVRAGTLKPRLAEVASAFKTKYARLTDAIGTLSGGNQQKIFIARWLATNPRVILLDDPTKGIDLGAKADLFMLIRKLAEDGVAVLLYSSEESELLDNCDRIAVFNDGQVVTELAGPTMDSFHLTRAAYGDA</sequence>
<keyword evidence="2" id="KW-0813">Transport</keyword>
<name>A0ABV2IA25_9HYPH</name>
<dbReference type="PANTHER" id="PTHR43790:SF9">
    <property type="entry name" value="GALACTOFURANOSE TRANSPORTER ATP-BINDING PROTEIN YTFR"/>
    <property type="match status" value="1"/>
</dbReference>
<comment type="similarity">
    <text evidence="1">Belongs to the ABC transporter superfamily.</text>
</comment>
<evidence type="ECO:0000313" key="9">
    <source>
        <dbReference type="Proteomes" id="UP001549164"/>
    </source>
</evidence>
<evidence type="ECO:0000256" key="2">
    <source>
        <dbReference type="ARBA" id="ARBA00022448"/>
    </source>
</evidence>
<dbReference type="InterPro" id="IPR050107">
    <property type="entry name" value="ABC_carbohydrate_import_ATPase"/>
</dbReference>
<evidence type="ECO:0000256" key="1">
    <source>
        <dbReference type="ARBA" id="ARBA00005417"/>
    </source>
</evidence>
<dbReference type="CDD" id="cd03215">
    <property type="entry name" value="ABC_Carb_Monos_II"/>
    <property type="match status" value="1"/>
</dbReference>
<dbReference type="InterPro" id="IPR003439">
    <property type="entry name" value="ABC_transporter-like_ATP-bd"/>
</dbReference>
<evidence type="ECO:0000256" key="6">
    <source>
        <dbReference type="ARBA" id="ARBA00022840"/>
    </source>
</evidence>
<dbReference type="Proteomes" id="UP001549164">
    <property type="component" value="Unassembled WGS sequence"/>
</dbReference>
<keyword evidence="5" id="KW-0547">Nucleotide-binding</keyword>
<keyword evidence="3" id="KW-0762">Sugar transport</keyword>
<organism evidence="8 9">
    <name type="scientific">Martelella mangrovi</name>
    <dbReference type="NCBI Taxonomy" id="1397477"/>
    <lineage>
        <taxon>Bacteria</taxon>
        <taxon>Pseudomonadati</taxon>
        <taxon>Pseudomonadota</taxon>
        <taxon>Alphaproteobacteria</taxon>
        <taxon>Hyphomicrobiales</taxon>
        <taxon>Aurantimonadaceae</taxon>
        <taxon>Martelella</taxon>
    </lineage>
</organism>
<dbReference type="InterPro" id="IPR003593">
    <property type="entry name" value="AAA+_ATPase"/>
</dbReference>
<dbReference type="SUPFAM" id="SSF52540">
    <property type="entry name" value="P-loop containing nucleoside triphosphate hydrolases"/>
    <property type="match status" value="2"/>
</dbReference>
<accession>A0ABV2IA25</accession>
<evidence type="ECO:0000313" key="8">
    <source>
        <dbReference type="EMBL" id="MET3599764.1"/>
    </source>
</evidence>
<evidence type="ECO:0000256" key="4">
    <source>
        <dbReference type="ARBA" id="ARBA00022737"/>
    </source>
</evidence>
<reference evidence="8 9" key="1">
    <citation type="submission" date="2024-06" db="EMBL/GenBank/DDBJ databases">
        <title>Genomic Encyclopedia of Type Strains, Phase IV (KMG-IV): sequencing the most valuable type-strain genomes for metagenomic binning, comparative biology and taxonomic classification.</title>
        <authorList>
            <person name="Goeker M."/>
        </authorList>
    </citation>
    <scope>NUCLEOTIDE SEQUENCE [LARGE SCALE GENOMIC DNA]</scope>
    <source>
        <strain evidence="8 9">DSM 28102</strain>
    </source>
</reference>
<dbReference type="GO" id="GO:0005524">
    <property type="term" value="F:ATP binding"/>
    <property type="evidence" value="ECO:0007669"/>
    <property type="project" value="UniProtKB-KW"/>
</dbReference>
<dbReference type="EMBL" id="JBEPLY010000004">
    <property type="protein sequence ID" value="MET3599764.1"/>
    <property type="molecule type" value="Genomic_DNA"/>
</dbReference>
<dbReference type="PROSITE" id="PS50893">
    <property type="entry name" value="ABC_TRANSPORTER_2"/>
    <property type="match status" value="2"/>
</dbReference>
<gene>
    <name evidence="8" type="ORF">ABID12_001703</name>
</gene>
<feature type="domain" description="ABC transporter" evidence="7">
    <location>
        <begin position="257"/>
        <end position="498"/>
    </location>
</feature>
<proteinExistence type="inferred from homology"/>
<keyword evidence="4" id="KW-0677">Repeat</keyword>
<evidence type="ECO:0000256" key="3">
    <source>
        <dbReference type="ARBA" id="ARBA00022597"/>
    </source>
</evidence>
<protein>
    <submittedName>
        <fullName evidence="8">Ribose transport system ATP-binding protein</fullName>
    </submittedName>
</protein>
<dbReference type="Gene3D" id="3.40.50.300">
    <property type="entry name" value="P-loop containing nucleotide triphosphate hydrolases"/>
    <property type="match status" value="2"/>
</dbReference>
<feature type="domain" description="ABC transporter" evidence="7">
    <location>
        <begin position="5"/>
        <end position="245"/>
    </location>
</feature>
<dbReference type="InterPro" id="IPR017871">
    <property type="entry name" value="ABC_transporter-like_CS"/>
</dbReference>
<keyword evidence="6 8" id="KW-0067">ATP-binding</keyword>
<keyword evidence="9" id="KW-1185">Reference proteome</keyword>
<dbReference type="PANTHER" id="PTHR43790">
    <property type="entry name" value="CARBOHYDRATE TRANSPORT ATP-BINDING PROTEIN MG119-RELATED"/>
    <property type="match status" value="1"/>
</dbReference>
<dbReference type="Pfam" id="PF00005">
    <property type="entry name" value="ABC_tran"/>
    <property type="match status" value="2"/>
</dbReference>
<evidence type="ECO:0000256" key="5">
    <source>
        <dbReference type="ARBA" id="ARBA00022741"/>
    </source>
</evidence>
<comment type="caution">
    <text evidence="8">The sequence shown here is derived from an EMBL/GenBank/DDBJ whole genome shotgun (WGS) entry which is preliminary data.</text>
</comment>
<dbReference type="InterPro" id="IPR027417">
    <property type="entry name" value="P-loop_NTPase"/>
</dbReference>
<evidence type="ECO:0000259" key="7">
    <source>
        <dbReference type="PROSITE" id="PS50893"/>
    </source>
</evidence>
<dbReference type="PROSITE" id="PS00211">
    <property type="entry name" value="ABC_TRANSPORTER_1"/>
    <property type="match status" value="1"/>
</dbReference>
<dbReference type="CDD" id="cd03216">
    <property type="entry name" value="ABC_Carb_Monos_I"/>
    <property type="match status" value="1"/>
</dbReference>
<dbReference type="SMART" id="SM00382">
    <property type="entry name" value="AAA"/>
    <property type="match status" value="2"/>
</dbReference>